<dbReference type="GO" id="GO:0015421">
    <property type="term" value="F:ABC-type oligopeptide transporter activity"/>
    <property type="evidence" value="ECO:0007669"/>
    <property type="project" value="TreeGrafter"/>
</dbReference>
<dbReference type="Gene3D" id="1.20.1560.10">
    <property type="entry name" value="ABC transporter type 1, transmembrane domain"/>
    <property type="match status" value="1"/>
</dbReference>
<dbReference type="SMART" id="SM00382">
    <property type="entry name" value="AAA"/>
    <property type="match status" value="1"/>
</dbReference>
<dbReference type="Proteomes" id="UP000572051">
    <property type="component" value="Unassembled WGS sequence"/>
</dbReference>
<protein>
    <submittedName>
        <fullName evidence="10">ATP-binding cassette subfamily B protein</fullName>
    </submittedName>
</protein>
<dbReference type="InterPro" id="IPR027417">
    <property type="entry name" value="P-loop_NTPase"/>
</dbReference>
<dbReference type="Gene3D" id="3.40.50.300">
    <property type="entry name" value="P-loop containing nucleotide triphosphate hydrolases"/>
    <property type="match status" value="1"/>
</dbReference>
<sequence>MSERPEPGTGGVRTSLRGVVAALALAWSTGWYLPVAFALLTLVQAASPVVAAWLTKAVLDAIAGEPAAGYVLGLGLGLAGTGLVATLAPFASRYVIDEISRRVGLLSQDRLFAAVERFTGLARFEDPAFLDRIRLAHQSGGETPTNVTSSVFSVIGAVVTIGGFLVSLLVISPVMALVVLVAALPALFVELRLSRARAGMLWNLGPVERREFFFRDLLSNVQAAKEIRLFGAGPYLRGRMADDRRESNAQNRRMDQRGLSAQSLLGVLSAVVAGGGLVWAVLAAVDGRLTVGDLTLFVAAVGGVQGALTQLVQDITFAHNQLLMFDHYLKVVGTGPDLVVAARPRPVPALRKGIEFREVWFRYSPEHPWVLRDVNLVIPHGGSLGLVGRNGAGKSTFVKLLCRMYDPERGAVLWDGVDLRDMDPAELRRRIGAVFQDYMEYDLTAAENIGLGDVDVLTGDAPGSDSDGGRGLVRAAAEHAGADPIVENLPRGYDTLLTRMFFDVSDDEDDTQLGVPLSGGQWQRLALARAYLRGQRDLLILDEPSSGLDAEAEHEIHTGLRAHRRGRTSLLISHRLGTVREAERIAVLDEGAVVETGSHDELLTQDGLYAHLYRIQARGYQDSAEAVPVQAGEG</sequence>
<organism evidence="10 11">
    <name type="scientific">Nocardiopsis aegyptia</name>
    <dbReference type="NCBI Taxonomy" id="220378"/>
    <lineage>
        <taxon>Bacteria</taxon>
        <taxon>Bacillati</taxon>
        <taxon>Actinomycetota</taxon>
        <taxon>Actinomycetes</taxon>
        <taxon>Streptosporangiales</taxon>
        <taxon>Nocardiopsidaceae</taxon>
        <taxon>Nocardiopsis</taxon>
    </lineage>
</organism>
<dbReference type="PANTHER" id="PTHR43394">
    <property type="entry name" value="ATP-DEPENDENT PERMEASE MDL1, MITOCHONDRIAL"/>
    <property type="match status" value="1"/>
</dbReference>
<dbReference type="AlphaFoldDB" id="A0A7Z0J7Z4"/>
<evidence type="ECO:0000313" key="10">
    <source>
        <dbReference type="EMBL" id="NYJ32538.1"/>
    </source>
</evidence>
<comment type="subcellular location">
    <subcellularLocation>
        <location evidence="1">Cell membrane</location>
        <topology evidence="1">Multi-pass membrane protein</topology>
    </subcellularLocation>
</comment>
<dbReference type="InterPro" id="IPR036640">
    <property type="entry name" value="ABC1_TM_sf"/>
</dbReference>
<evidence type="ECO:0000256" key="2">
    <source>
        <dbReference type="ARBA" id="ARBA00022692"/>
    </source>
</evidence>
<keyword evidence="2 7" id="KW-0812">Transmembrane</keyword>
<evidence type="ECO:0000256" key="6">
    <source>
        <dbReference type="ARBA" id="ARBA00023136"/>
    </source>
</evidence>
<dbReference type="GO" id="GO:0016887">
    <property type="term" value="F:ATP hydrolysis activity"/>
    <property type="evidence" value="ECO:0007669"/>
    <property type="project" value="InterPro"/>
</dbReference>
<keyword evidence="6 7" id="KW-0472">Membrane</keyword>
<keyword evidence="11" id="KW-1185">Reference proteome</keyword>
<feature type="domain" description="ABC transporter" evidence="8">
    <location>
        <begin position="354"/>
        <end position="615"/>
    </location>
</feature>
<keyword evidence="4 10" id="KW-0067">ATP-binding</keyword>
<feature type="domain" description="ABC transmembrane type-1" evidence="9">
    <location>
        <begin position="35"/>
        <end position="320"/>
    </location>
</feature>
<dbReference type="PANTHER" id="PTHR43394:SF1">
    <property type="entry name" value="ATP-BINDING CASSETTE SUB-FAMILY B MEMBER 10, MITOCHONDRIAL"/>
    <property type="match status" value="1"/>
</dbReference>
<name>A0A7Z0J7Z4_9ACTN</name>
<comment type="caution">
    <text evidence="10">The sequence shown here is derived from an EMBL/GenBank/DDBJ whole genome shotgun (WGS) entry which is preliminary data.</text>
</comment>
<feature type="transmembrane region" description="Helical" evidence="7">
    <location>
        <begin position="263"/>
        <end position="285"/>
    </location>
</feature>
<evidence type="ECO:0000256" key="7">
    <source>
        <dbReference type="SAM" id="Phobius"/>
    </source>
</evidence>
<evidence type="ECO:0000256" key="4">
    <source>
        <dbReference type="ARBA" id="ARBA00022840"/>
    </source>
</evidence>
<dbReference type="PROSITE" id="PS50893">
    <property type="entry name" value="ABC_TRANSPORTER_2"/>
    <property type="match status" value="1"/>
</dbReference>
<dbReference type="InterPro" id="IPR003593">
    <property type="entry name" value="AAA+_ATPase"/>
</dbReference>
<evidence type="ECO:0000259" key="8">
    <source>
        <dbReference type="PROSITE" id="PS50893"/>
    </source>
</evidence>
<feature type="transmembrane region" description="Helical" evidence="7">
    <location>
        <begin position="31"/>
        <end position="55"/>
    </location>
</feature>
<dbReference type="InterPro" id="IPR039421">
    <property type="entry name" value="Type_1_exporter"/>
</dbReference>
<evidence type="ECO:0000259" key="9">
    <source>
        <dbReference type="PROSITE" id="PS50929"/>
    </source>
</evidence>
<dbReference type="InterPro" id="IPR017871">
    <property type="entry name" value="ABC_transporter-like_CS"/>
</dbReference>
<evidence type="ECO:0000256" key="5">
    <source>
        <dbReference type="ARBA" id="ARBA00022989"/>
    </source>
</evidence>
<dbReference type="InterPro" id="IPR011527">
    <property type="entry name" value="ABC1_TM_dom"/>
</dbReference>
<reference evidence="10 11" key="1">
    <citation type="submission" date="2020-07" db="EMBL/GenBank/DDBJ databases">
        <title>Sequencing the genomes of 1000 actinobacteria strains.</title>
        <authorList>
            <person name="Klenk H.-P."/>
        </authorList>
    </citation>
    <scope>NUCLEOTIDE SEQUENCE [LARGE SCALE GENOMIC DNA]</scope>
    <source>
        <strain evidence="10 11">DSM 44442</strain>
    </source>
</reference>
<dbReference type="GO" id="GO:0005524">
    <property type="term" value="F:ATP binding"/>
    <property type="evidence" value="ECO:0007669"/>
    <property type="project" value="UniProtKB-KW"/>
</dbReference>
<dbReference type="PROSITE" id="PS50929">
    <property type="entry name" value="ABC_TM1F"/>
    <property type="match status" value="1"/>
</dbReference>
<keyword evidence="5 7" id="KW-1133">Transmembrane helix</keyword>
<gene>
    <name evidence="10" type="ORF">HNR10_000419</name>
</gene>
<dbReference type="SUPFAM" id="SSF52540">
    <property type="entry name" value="P-loop containing nucleoside triphosphate hydrolases"/>
    <property type="match status" value="1"/>
</dbReference>
<dbReference type="RefSeq" id="WP_179820410.1">
    <property type="nucleotide sequence ID" value="NZ_JACCFS010000001.1"/>
</dbReference>
<keyword evidence="3" id="KW-0547">Nucleotide-binding</keyword>
<accession>A0A7Z0J7Z4</accession>
<evidence type="ECO:0000256" key="1">
    <source>
        <dbReference type="ARBA" id="ARBA00004651"/>
    </source>
</evidence>
<evidence type="ECO:0000256" key="3">
    <source>
        <dbReference type="ARBA" id="ARBA00022741"/>
    </source>
</evidence>
<dbReference type="EMBL" id="JACCFS010000001">
    <property type="protein sequence ID" value="NYJ32538.1"/>
    <property type="molecule type" value="Genomic_DNA"/>
</dbReference>
<dbReference type="Pfam" id="PF00005">
    <property type="entry name" value="ABC_tran"/>
    <property type="match status" value="1"/>
</dbReference>
<evidence type="ECO:0000313" key="11">
    <source>
        <dbReference type="Proteomes" id="UP000572051"/>
    </source>
</evidence>
<dbReference type="SUPFAM" id="SSF90123">
    <property type="entry name" value="ABC transporter transmembrane region"/>
    <property type="match status" value="1"/>
</dbReference>
<feature type="transmembrane region" description="Helical" evidence="7">
    <location>
        <begin position="67"/>
        <end position="91"/>
    </location>
</feature>
<proteinExistence type="predicted"/>
<dbReference type="GO" id="GO:0005886">
    <property type="term" value="C:plasma membrane"/>
    <property type="evidence" value="ECO:0007669"/>
    <property type="project" value="UniProtKB-SubCell"/>
</dbReference>
<dbReference type="InterPro" id="IPR003439">
    <property type="entry name" value="ABC_transporter-like_ATP-bd"/>
</dbReference>
<dbReference type="PROSITE" id="PS00211">
    <property type="entry name" value="ABC_TRANSPORTER_1"/>
    <property type="match status" value="1"/>
</dbReference>
<feature type="transmembrane region" description="Helical" evidence="7">
    <location>
        <begin position="154"/>
        <end position="187"/>
    </location>
</feature>